<proteinExistence type="predicted"/>
<dbReference type="RefSeq" id="WP_131840443.1">
    <property type="nucleotide sequence ID" value="NZ_SLWB01000019.1"/>
</dbReference>
<dbReference type="Proteomes" id="UP000294830">
    <property type="component" value="Unassembled WGS sequence"/>
</dbReference>
<evidence type="ECO:0000313" key="1">
    <source>
        <dbReference type="EMBL" id="TCN62207.1"/>
    </source>
</evidence>
<name>A0A4R2E497_9BACT</name>
<sequence>MKVIVSHDIDHLSVTDHFKDLILPKFLIRNFIELITGHLSKKEFFDRFFKLFLNKWQNIKEIHAFNLKNGVKETFFIGVNNGKGLSYSFKKARKWIEFFHENKIQVGVHGINYRNYEDITIEFEKFKSIIKDVDFGIRMHYLRTNESTFKNLSAVGYMYDSSLMMIKDVYKIGNMYEFPLHIMDGVVCGNRKFSDVSIEEAKLRTINIIQKAKEEQVQYLTVLFHDRYFDDSFSLWKDWYIWLIKFLKDQGFEFISYVDAIKEIESNECK</sequence>
<accession>A0A4R2E497</accession>
<evidence type="ECO:0008006" key="3">
    <source>
        <dbReference type="Google" id="ProtNLM"/>
    </source>
</evidence>
<keyword evidence="2" id="KW-1185">Reference proteome</keyword>
<protein>
    <recommendedName>
        <fullName evidence="3">Polysaccharide deacetylase</fullName>
    </recommendedName>
</protein>
<evidence type="ECO:0000313" key="2">
    <source>
        <dbReference type="Proteomes" id="UP000294830"/>
    </source>
</evidence>
<dbReference type="InterPro" id="IPR011330">
    <property type="entry name" value="Glyco_hydro/deAcase_b/a-brl"/>
</dbReference>
<dbReference type="Gene3D" id="3.20.20.370">
    <property type="entry name" value="Glycoside hydrolase/deacetylase"/>
    <property type="match status" value="1"/>
</dbReference>
<organism evidence="1 2">
    <name type="scientific">Acetobacteroides hydrogenigenes</name>
    <dbReference type="NCBI Taxonomy" id="979970"/>
    <lineage>
        <taxon>Bacteria</taxon>
        <taxon>Pseudomonadati</taxon>
        <taxon>Bacteroidota</taxon>
        <taxon>Bacteroidia</taxon>
        <taxon>Bacteroidales</taxon>
        <taxon>Rikenellaceae</taxon>
        <taxon>Acetobacteroides</taxon>
    </lineage>
</organism>
<reference evidence="1 2" key="1">
    <citation type="submission" date="2019-03" db="EMBL/GenBank/DDBJ databases">
        <title>Genomic Encyclopedia of Archaeal and Bacterial Type Strains, Phase II (KMG-II): from individual species to whole genera.</title>
        <authorList>
            <person name="Goeker M."/>
        </authorList>
    </citation>
    <scope>NUCLEOTIDE SEQUENCE [LARGE SCALE GENOMIC DNA]</scope>
    <source>
        <strain evidence="1 2">RL-C</strain>
    </source>
</reference>
<dbReference type="SUPFAM" id="SSF88713">
    <property type="entry name" value="Glycoside hydrolase/deacetylase"/>
    <property type="match status" value="1"/>
</dbReference>
<dbReference type="OrthoDB" id="1956672at2"/>
<gene>
    <name evidence="1" type="ORF">CLV25_11940</name>
</gene>
<comment type="caution">
    <text evidence="1">The sequence shown here is derived from an EMBL/GenBank/DDBJ whole genome shotgun (WGS) entry which is preliminary data.</text>
</comment>
<dbReference type="AlphaFoldDB" id="A0A4R2E497"/>
<dbReference type="EMBL" id="SLWB01000019">
    <property type="protein sequence ID" value="TCN62207.1"/>
    <property type="molecule type" value="Genomic_DNA"/>
</dbReference>
<dbReference type="GO" id="GO:0005975">
    <property type="term" value="P:carbohydrate metabolic process"/>
    <property type="evidence" value="ECO:0007669"/>
    <property type="project" value="InterPro"/>
</dbReference>